<proteinExistence type="predicted"/>
<evidence type="ECO:0000256" key="1">
    <source>
        <dbReference type="SAM" id="Phobius"/>
    </source>
</evidence>
<accession>A0A4R6PXC8</accession>
<dbReference type="Proteomes" id="UP000295500">
    <property type="component" value="Unassembled WGS sequence"/>
</dbReference>
<gene>
    <name evidence="2" type="ORF">EV211_1361</name>
</gene>
<sequence>MSLYSGFAGFGPIGLIFFIFLAVCLLGIIIYNGMHKKRPLEKKESNYAYRNHRKDRNKNK</sequence>
<keyword evidence="1" id="KW-0812">Transmembrane</keyword>
<keyword evidence="1" id="KW-0472">Membrane</keyword>
<keyword evidence="1" id="KW-1133">Transmembrane helix</keyword>
<name>A0A4R6PXC8_9FIRM</name>
<reference evidence="2 3" key="1">
    <citation type="submission" date="2019-03" db="EMBL/GenBank/DDBJ databases">
        <title>Genomic Encyclopedia of Type Strains, Phase IV (KMG-IV): sequencing the most valuable type-strain genomes for metagenomic binning, comparative biology and taxonomic classification.</title>
        <authorList>
            <person name="Goeker M."/>
        </authorList>
    </citation>
    <scope>NUCLEOTIDE SEQUENCE [LARGE SCALE GENOMIC DNA]</scope>
    <source>
        <strain evidence="2 3">DSM 28287</strain>
    </source>
</reference>
<keyword evidence="3" id="KW-1185">Reference proteome</keyword>
<evidence type="ECO:0000313" key="2">
    <source>
        <dbReference type="EMBL" id="TDP50801.1"/>
    </source>
</evidence>
<organism evidence="2 3">
    <name type="scientific">Aminicella lysinilytica</name>
    <dbReference type="NCBI Taxonomy" id="433323"/>
    <lineage>
        <taxon>Bacteria</taxon>
        <taxon>Bacillati</taxon>
        <taxon>Bacillota</taxon>
        <taxon>Clostridia</taxon>
        <taxon>Peptostreptococcales</taxon>
        <taxon>Anaerovoracaceae</taxon>
        <taxon>Aminicella</taxon>
    </lineage>
</organism>
<comment type="caution">
    <text evidence="2">The sequence shown here is derived from an EMBL/GenBank/DDBJ whole genome shotgun (WGS) entry which is preliminary data.</text>
</comment>
<dbReference type="AlphaFoldDB" id="A0A4R6PXC8"/>
<feature type="transmembrane region" description="Helical" evidence="1">
    <location>
        <begin position="12"/>
        <end position="33"/>
    </location>
</feature>
<evidence type="ECO:0000313" key="3">
    <source>
        <dbReference type="Proteomes" id="UP000295500"/>
    </source>
</evidence>
<protein>
    <submittedName>
        <fullName evidence="2">Uncharacterized protein</fullName>
    </submittedName>
</protein>
<dbReference type="EMBL" id="SNXO01000036">
    <property type="protein sequence ID" value="TDP50801.1"/>
    <property type="molecule type" value="Genomic_DNA"/>
</dbReference>
<dbReference type="RefSeq" id="WP_133529049.1">
    <property type="nucleotide sequence ID" value="NZ_SNXO01000036.1"/>
</dbReference>